<dbReference type="SUPFAM" id="SSF47384">
    <property type="entry name" value="Homodimeric domain of signal transducing histidine kinase"/>
    <property type="match status" value="1"/>
</dbReference>
<dbReference type="CDD" id="cd00075">
    <property type="entry name" value="HATPase"/>
    <property type="match status" value="1"/>
</dbReference>
<dbReference type="Gene3D" id="6.10.340.10">
    <property type="match status" value="1"/>
</dbReference>
<keyword evidence="8 12" id="KW-1133">Transmembrane helix</keyword>
<dbReference type="Proteomes" id="UP000235703">
    <property type="component" value="Unassembled WGS sequence"/>
</dbReference>
<dbReference type="PROSITE" id="PS50109">
    <property type="entry name" value="HIS_KIN"/>
    <property type="match status" value="1"/>
</dbReference>
<dbReference type="InterPro" id="IPR004358">
    <property type="entry name" value="Sig_transdc_His_kin-like_C"/>
</dbReference>
<dbReference type="PANTHER" id="PTHR45436">
    <property type="entry name" value="SENSOR HISTIDINE KINASE YKOH"/>
    <property type="match status" value="1"/>
</dbReference>
<dbReference type="Gene3D" id="3.30.565.10">
    <property type="entry name" value="Histidine kinase-like ATPase, C-terminal domain"/>
    <property type="match status" value="1"/>
</dbReference>
<dbReference type="InterPro" id="IPR003661">
    <property type="entry name" value="HisK_dim/P_dom"/>
</dbReference>
<feature type="transmembrane region" description="Helical" evidence="12">
    <location>
        <begin position="12"/>
        <end position="35"/>
    </location>
</feature>
<dbReference type="PANTHER" id="PTHR45436:SF5">
    <property type="entry name" value="SENSOR HISTIDINE KINASE TRCS"/>
    <property type="match status" value="1"/>
</dbReference>
<dbReference type="OrthoDB" id="9786919at2"/>
<accession>A0A2N6PI97</accession>
<dbReference type="EMBL" id="PNFZ01000002">
    <property type="protein sequence ID" value="PMB98396.1"/>
    <property type="molecule type" value="Genomic_DNA"/>
</dbReference>
<feature type="transmembrane region" description="Helical" evidence="12">
    <location>
        <begin position="67"/>
        <end position="88"/>
    </location>
</feature>
<dbReference type="Pfam" id="PF00512">
    <property type="entry name" value="HisKA"/>
    <property type="match status" value="1"/>
</dbReference>
<evidence type="ECO:0000313" key="15">
    <source>
        <dbReference type="EMBL" id="PMB98396.1"/>
    </source>
</evidence>
<dbReference type="GO" id="GO:0000155">
    <property type="term" value="F:phosphorelay sensor kinase activity"/>
    <property type="evidence" value="ECO:0007669"/>
    <property type="project" value="InterPro"/>
</dbReference>
<keyword evidence="6 12" id="KW-0812">Transmembrane</keyword>
<reference evidence="15 16" key="1">
    <citation type="submission" date="2017-09" db="EMBL/GenBank/DDBJ databases">
        <title>Bacterial strain isolated from the female urinary microbiota.</title>
        <authorList>
            <person name="Thomas-White K."/>
            <person name="Kumar N."/>
            <person name="Forster S."/>
            <person name="Putonti C."/>
            <person name="Lawley T."/>
            <person name="Wolfe A.J."/>
        </authorList>
    </citation>
    <scope>NUCLEOTIDE SEQUENCE [LARGE SCALE GENOMIC DNA]</scope>
    <source>
        <strain evidence="15 16">UMB0680</strain>
    </source>
</reference>
<comment type="caution">
    <text evidence="15">The sequence shown here is derived from an EMBL/GenBank/DDBJ whole genome shotgun (WGS) entry which is preliminary data.</text>
</comment>
<dbReference type="GO" id="GO:0005886">
    <property type="term" value="C:plasma membrane"/>
    <property type="evidence" value="ECO:0007669"/>
    <property type="project" value="UniProtKB-SubCell"/>
</dbReference>
<feature type="domain" description="HAMP" evidence="14">
    <location>
        <begin position="90"/>
        <end position="143"/>
    </location>
</feature>
<feature type="domain" description="Histidine kinase" evidence="13">
    <location>
        <begin position="151"/>
        <end position="367"/>
    </location>
</feature>
<comment type="catalytic activity">
    <reaction evidence="1">
        <text>ATP + protein L-histidine = ADP + protein N-phospho-L-histidine.</text>
        <dbReference type="EC" id="2.7.13.3"/>
    </reaction>
</comment>
<keyword evidence="7 15" id="KW-0418">Kinase</keyword>
<dbReference type="GeneID" id="86842975"/>
<comment type="subcellular location">
    <subcellularLocation>
        <location evidence="2">Cell membrane</location>
    </subcellularLocation>
</comment>
<dbReference type="InterPro" id="IPR036890">
    <property type="entry name" value="HATPase_C_sf"/>
</dbReference>
<protein>
    <recommendedName>
        <fullName evidence="3">histidine kinase</fullName>
        <ecNumber evidence="3">2.7.13.3</ecNumber>
    </recommendedName>
</protein>
<evidence type="ECO:0000256" key="11">
    <source>
        <dbReference type="SAM" id="MobiDB-lite"/>
    </source>
</evidence>
<evidence type="ECO:0000256" key="5">
    <source>
        <dbReference type="ARBA" id="ARBA00022679"/>
    </source>
</evidence>
<dbReference type="SMART" id="SM00304">
    <property type="entry name" value="HAMP"/>
    <property type="match status" value="1"/>
</dbReference>
<dbReference type="PRINTS" id="PR00344">
    <property type="entry name" value="BCTRLSENSOR"/>
</dbReference>
<evidence type="ECO:0000256" key="1">
    <source>
        <dbReference type="ARBA" id="ARBA00000085"/>
    </source>
</evidence>
<name>A0A2N6PI97_9MICO</name>
<evidence type="ECO:0000256" key="10">
    <source>
        <dbReference type="ARBA" id="ARBA00023136"/>
    </source>
</evidence>
<dbReference type="CDD" id="cd06225">
    <property type="entry name" value="HAMP"/>
    <property type="match status" value="1"/>
</dbReference>
<feature type="region of interest" description="Disordered" evidence="11">
    <location>
        <begin position="349"/>
        <end position="373"/>
    </location>
</feature>
<dbReference type="Gene3D" id="1.10.287.130">
    <property type="match status" value="1"/>
</dbReference>
<evidence type="ECO:0000256" key="12">
    <source>
        <dbReference type="SAM" id="Phobius"/>
    </source>
</evidence>
<keyword evidence="4" id="KW-0597">Phosphoprotein</keyword>
<dbReference type="Pfam" id="PF02518">
    <property type="entry name" value="HATPase_c"/>
    <property type="match status" value="1"/>
</dbReference>
<dbReference type="RefSeq" id="WP_102160840.1">
    <property type="nucleotide sequence ID" value="NZ_JALXPM010000021.1"/>
</dbReference>
<organism evidence="15 16">
    <name type="scientific">Brevibacterium luteolum</name>
    <dbReference type="NCBI Taxonomy" id="199591"/>
    <lineage>
        <taxon>Bacteria</taxon>
        <taxon>Bacillati</taxon>
        <taxon>Actinomycetota</taxon>
        <taxon>Actinomycetes</taxon>
        <taxon>Micrococcales</taxon>
        <taxon>Brevibacteriaceae</taxon>
        <taxon>Brevibacterium</taxon>
    </lineage>
</organism>
<proteinExistence type="predicted"/>
<dbReference type="EC" id="2.7.13.3" evidence="3"/>
<keyword evidence="16" id="KW-1185">Reference proteome</keyword>
<evidence type="ECO:0000256" key="9">
    <source>
        <dbReference type="ARBA" id="ARBA00023012"/>
    </source>
</evidence>
<dbReference type="AlphaFoldDB" id="A0A2N6PI97"/>
<evidence type="ECO:0000313" key="16">
    <source>
        <dbReference type="Proteomes" id="UP000235703"/>
    </source>
</evidence>
<dbReference type="InterPro" id="IPR036097">
    <property type="entry name" value="HisK_dim/P_sf"/>
</dbReference>
<keyword evidence="9" id="KW-0902">Two-component regulatory system</keyword>
<dbReference type="InterPro" id="IPR005467">
    <property type="entry name" value="His_kinase_dom"/>
</dbReference>
<dbReference type="InterPro" id="IPR003594">
    <property type="entry name" value="HATPase_dom"/>
</dbReference>
<evidence type="ECO:0000259" key="13">
    <source>
        <dbReference type="PROSITE" id="PS50109"/>
    </source>
</evidence>
<dbReference type="InterPro" id="IPR050428">
    <property type="entry name" value="TCS_sensor_his_kinase"/>
</dbReference>
<dbReference type="PROSITE" id="PS50885">
    <property type="entry name" value="HAMP"/>
    <property type="match status" value="1"/>
</dbReference>
<gene>
    <name evidence="15" type="ORF">CJ198_03330</name>
</gene>
<evidence type="ECO:0000256" key="4">
    <source>
        <dbReference type="ARBA" id="ARBA00022553"/>
    </source>
</evidence>
<dbReference type="SMART" id="SM00388">
    <property type="entry name" value="HisKA"/>
    <property type="match status" value="1"/>
</dbReference>
<sequence length="373" mass="39472">MRLRNSGLATRLFATQLIVVAASLLGAVAVATLAGPPLFHEHLEMAGIPGGSSELFHVEQAYRDANLITLAVALGTGLACALLASFLLSRTIRTPLKQLTAGAAEVARGNYNVRVPVVGAGVELDSLARAFNTMADQLTRTEETRQRILSDLAHEMSTPVSVISVYLEGLQDQVVEWNPTTHAVMAEQLARLTRLVEDIDDVSRAEEGRIDLEPAPVPIADLLDSTAAAVQESYTAKGVTLTTTADLDANIVIADRQRLAQVLDNLLSNALRHTPPGGTVSLTATNTRDTVLISVTDTGDGMTADQLIHIFERFYRGDTARDRDHGGSGIGLTISHALIAAHSGTLTASSAGPGHGSEFTIELPRTPGKARPA</sequence>
<dbReference type="InterPro" id="IPR003660">
    <property type="entry name" value="HAMP_dom"/>
</dbReference>
<dbReference type="CDD" id="cd00082">
    <property type="entry name" value="HisKA"/>
    <property type="match status" value="1"/>
</dbReference>
<dbReference type="Pfam" id="PF00672">
    <property type="entry name" value="HAMP"/>
    <property type="match status" value="1"/>
</dbReference>
<dbReference type="SMART" id="SM00387">
    <property type="entry name" value="HATPase_c"/>
    <property type="match status" value="1"/>
</dbReference>
<evidence type="ECO:0000256" key="2">
    <source>
        <dbReference type="ARBA" id="ARBA00004236"/>
    </source>
</evidence>
<dbReference type="SUPFAM" id="SSF158472">
    <property type="entry name" value="HAMP domain-like"/>
    <property type="match status" value="1"/>
</dbReference>
<dbReference type="SUPFAM" id="SSF55874">
    <property type="entry name" value="ATPase domain of HSP90 chaperone/DNA topoisomerase II/histidine kinase"/>
    <property type="match status" value="1"/>
</dbReference>
<evidence type="ECO:0000256" key="7">
    <source>
        <dbReference type="ARBA" id="ARBA00022777"/>
    </source>
</evidence>
<evidence type="ECO:0000256" key="6">
    <source>
        <dbReference type="ARBA" id="ARBA00022692"/>
    </source>
</evidence>
<evidence type="ECO:0000256" key="8">
    <source>
        <dbReference type="ARBA" id="ARBA00022989"/>
    </source>
</evidence>
<keyword evidence="5" id="KW-0808">Transferase</keyword>
<evidence type="ECO:0000256" key="3">
    <source>
        <dbReference type="ARBA" id="ARBA00012438"/>
    </source>
</evidence>
<keyword evidence="10 12" id="KW-0472">Membrane</keyword>
<evidence type="ECO:0000259" key="14">
    <source>
        <dbReference type="PROSITE" id="PS50885"/>
    </source>
</evidence>
<dbReference type="FunFam" id="3.30.565.10:FF:000006">
    <property type="entry name" value="Sensor histidine kinase WalK"/>
    <property type="match status" value="1"/>
</dbReference>